<sequence>MREKPLILVADDDKDYREAVALKFKNAGFDTVIARDGNEARQKAKETKPDFAILDINMPPGPNGIEVALELKESPETSNSRVIFLSGLEDPWPAFKGSKQEVSKELGMEDFFVKTKDLTDLVTRVQAIVREGAPPPPSPSAPPLPPSPSSPPPAP</sequence>
<dbReference type="SUPFAM" id="SSF52172">
    <property type="entry name" value="CheY-like"/>
    <property type="match status" value="1"/>
</dbReference>
<dbReference type="EMBL" id="MHLA01000015">
    <property type="protein sequence ID" value="OGY99491.1"/>
    <property type="molecule type" value="Genomic_DNA"/>
</dbReference>
<keyword evidence="1 2" id="KW-0597">Phosphoprotein</keyword>
<feature type="compositionally biased region" description="Pro residues" evidence="3">
    <location>
        <begin position="133"/>
        <end position="155"/>
    </location>
</feature>
<proteinExistence type="predicted"/>
<dbReference type="STRING" id="1798650.A2945_01375"/>
<evidence type="ECO:0000256" key="3">
    <source>
        <dbReference type="SAM" id="MobiDB-lite"/>
    </source>
</evidence>
<dbReference type="PANTHER" id="PTHR44591">
    <property type="entry name" value="STRESS RESPONSE REGULATOR PROTEIN 1"/>
    <property type="match status" value="1"/>
</dbReference>
<accession>A0A1G2CE64</accession>
<evidence type="ECO:0000259" key="4">
    <source>
        <dbReference type="PROSITE" id="PS50110"/>
    </source>
</evidence>
<evidence type="ECO:0000313" key="6">
    <source>
        <dbReference type="Proteomes" id="UP000178880"/>
    </source>
</evidence>
<comment type="caution">
    <text evidence="5">The sequence shown here is derived from an EMBL/GenBank/DDBJ whole genome shotgun (WGS) entry which is preliminary data.</text>
</comment>
<protein>
    <recommendedName>
        <fullName evidence="4">Response regulatory domain-containing protein</fullName>
    </recommendedName>
</protein>
<feature type="region of interest" description="Disordered" evidence="3">
    <location>
        <begin position="129"/>
        <end position="155"/>
    </location>
</feature>
<dbReference type="PROSITE" id="PS50110">
    <property type="entry name" value="RESPONSE_REGULATORY"/>
    <property type="match status" value="1"/>
</dbReference>
<dbReference type="AlphaFoldDB" id="A0A1G2CE64"/>
<evidence type="ECO:0000313" key="5">
    <source>
        <dbReference type="EMBL" id="OGY99491.1"/>
    </source>
</evidence>
<feature type="domain" description="Response regulatory" evidence="4">
    <location>
        <begin position="6"/>
        <end position="129"/>
    </location>
</feature>
<reference evidence="5 6" key="1">
    <citation type="journal article" date="2016" name="Nat. Commun.">
        <title>Thousands of microbial genomes shed light on interconnected biogeochemical processes in an aquifer system.</title>
        <authorList>
            <person name="Anantharaman K."/>
            <person name="Brown C.T."/>
            <person name="Hug L.A."/>
            <person name="Sharon I."/>
            <person name="Castelle C.J."/>
            <person name="Probst A.J."/>
            <person name="Thomas B.C."/>
            <person name="Singh A."/>
            <person name="Wilkins M.J."/>
            <person name="Karaoz U."/>
            <person name="Brodie E.L."/>
            <person name="Williams K.H."/>
            <person name="Hubbard S.S."/>
            <person name="Banfield J.F."/>
        </authorList>
    </citation>
    <scope>NUCLEOTIDE SEQUENCE [LARGE SCALE GENOMIC DNA]</scope>
</reference>
<gene>
    <name evidence="5" type="ORF">A2945_01375</name>
</gene>
<dbReference type="PANTHER" id="PTHR44591:SF3">
    <property type="entry name" value="RESPONSE REGULATORY DOMAIN-CONTAINING PROTEIN"/>
    <property type="match status" value="1"/>
</dbReference>
<organism evidence="5 6">
    <name type="scientific">Candidatus Liptonbacteria bacterium RIFCSPLOWO2_01_FULL_52_25</name>
    <dbReference type="NCBI Taxonomy" id="1798650"/>
    <lineage>
        <taxon>Bacteria</taxon>
        <taxon>Candidatus Liptoniibacteriota</taxon>
    </lineage>
</organism>
<dbReference type="InterPro" id="IPR011006">
    <property type="entry name" value="CheY-like_superfamily"/>
</dbReference>
<dbReference type="SMART" id="SM00448">
    <property type="entry name" value="REC"/>
    <property type="match status" value="1"/>
</dbReference>
<dbReference type="Proteomes" id="UP000178880">
    <property type="component" value="Unassembled WGS sequence"/>
</dbReference>
<dbReference type="InterPro" id="IPR050595">
    <property type="entry name" value="Bact_response_regulator"/>
</dbReference>
<dbReference type="Gene3D" id="3.40.50.2300">
    <property type="match status" value="1"/>
</dbReference>
<name>A0A1G2CE64_9BACT</name>
<feature type="modified residue" description="4-aspartylphosphate" evidence="2">
    <location>
        <position position="55"/>
    </location>
</feature>
<dbReference type="GO" id="GO:0000160">
    <property type="term" value="P:phosphorelay signal transduction system"/>
    <property type="evidence" value="ECO:0007669"/>
    <property type="project" value="InterPro"/>
</dbReference>
<dbReference type="InterPro" id="IPR001789">
    <property type="entry name" value="Sig_transdc_resp-reg_receiver"/>
</dbReference>
<dbReference type="Pfam" id="PF00072">
    <property type="entry name" value="Response_reg"/>
    <property type="match status" value="1"/>
</dbReference>
<evidence type="ECO:0000256" key="1">
    <source>
        <dbReference type="ARBA" id="ARBA00022553"/>
    </source>
</evidence>
<evidence type="ECO:0000256" key="2">
    <source>
        <dbReference type="PROSITE-ProRule" id="PRU00169"/>
    </source>
</evidence>